<gene>
    <name evidence="3" type="ordered locus">Thivi_0769</name>
</gene>
<dbReference type="PANTHER" id="PTHR46229:SF2">
    <property type="entry name" value="BOLA-LIKE PROTEIN 1"/>
    <property type="match status" value="1"/>
</dbReference>
<dbReference type="KEGG" id="tvi:Thivi_0769"/>
<protein>
    <submittedName>
        <fullName evidence="3">Stress-induced morphogen</fullName>
    </submittedName>
</protein>
<dbReference type="InterPro" id="IPR002634">
    <property type="entry name" value="BolA"/>
</dbReference>
<dbReference type="PIRSF" id="PIRSF003113">
    <property type="entry name" value="BolA"/>
    <property type="match status" value="1"/>
</dbReference>
<evidence type="ECO:0000256" key="1">
    <source>
        <dbReference type="ARBA" id="ARBA00005578"/>
    </source>
</evidence>
<dbReference type="InterPro" id="IPR036065">
    <property type="entry name" value="BolA-like_sf"/>
</dbReference>
<keyword evidence="4" id="KW-1185">Reference proteome</keyword>
<dbReference type="STRING" id="765911.Thivi_0769"/>
<evidence type="ECO:0000313" key="3">
    <source>
        <dbReference type="EMBL" id="AFL72820.1"/>
    </source>
</evidence>
<accession>I3Y752</accession>
<dbReference type="EMBL" id="CP003154">
    <property type="protein sequence ID" value="AFL72820.1"/>
    <property type="molecule type" value="Genomic_DNA"/>
</dbReference>
<dbReference type="Pfam" id="PF01722">
    <property type="entry name" value="BolA"/>
    <property type="match status" value="1"/>
</dbReference>
<comment type="similarity">
    <text evidence="1 2">Belongs to the BolA/IbaG family.</text>
</comment>
<reference evidence="3 4" key="1">
    <citation type="submission" date="2012-06" db="EMBL/GenBank/DDBJ databases">
        <title>Complete sequence of Thiocystis violascens DSM 198.</title>
        <authorList>
            <consortium name="US DOE Joint Genome Institute"/>
            <person name="Lucas S."/>
            <person name="Han J."/>
            <person name="Lapidus A."/>
            <person name="Cheng J.-F."/>
            <person name="Goodwin L."/>
            <person name="Pitluck S."/>
            <person name="Peters L."/>
            <person name="Ovchinnikova G."/>
            <person name="Teshima H."/>
            <person name="Detter J.C."/>
            <person name="Han C."/>
            <person name="Tapia R."/>
            <person name="Land M."/>
            <person name="Hauser L."/>
            <person name="Kyrpides N."/>
            <person name="Ivanova N."/>
            <person name="Pagani I."/>
            <person name="Vogl K."/>
            <person name="Liu Z."/>
            <person name="Frigaard N.-U."/>
            <person name="Bryant D."/>
            <person name="Woyke T."/>
        </authorList>
    </citation>
    <scope>NUCLEOTIDE SEQUENCE [LARGE SCALE GENOMIC DNA]</scope>
    <source>
        <strain evidence="4">ATCC 17096 / DSM 198 / 6111</strain>
    </source>
</reference>
<sequence length="105" mass="11736">MNRKQRIEEKLKAALSPILHLDLVDESYMHAVPAGAESHFKVLVVSETFENIPVIERHRQLNQLLADELQGGLHALTLHTWTPEEWYAKGGAPESPPCMGGSKAR</sequence>
<proteinExistence type="inferred from homology"/>
<organism evidence="3 4">
    <name type="scientific">Thiocystis violascens (strain ATCC 17096 / DSM 198 / 6111)</name>
    <name type="common">Chromatium violascens</name>
    <dbReference type="NCBI Taxonomy" id="765911"/>
    <lineage>
        <taxon>Bacteria</taxon>
        <taxon>Pseudomonadati</taxon>
        <taxon>Pseudomonadota</taxon>
        <taxon>Gammaproteobacteria</taxon>
        <taxon>Chromatiales</taxon>
        <taxon>Chromatiaceae</taxon>
        <taxon>Thiocystis</taxon>
    </lineage>
</organism>
<dbReference type="OrthoDB" id="9801469at2"/>
<evidence type="ECO:0000313" key="4">
    <source>
        <dbReference type="Proteomes" id="UP000006062"/>
    </source>
</evidence>
<dbReference type="SUPFAM" id="SSF82657">
    <property type="entry name" value="BolA-like"/>
    <property type="match status" value="1"/>
</dbReference>
<dbReference type="eggNOG" id="COG0271">
    <property type="taxonomic scope" value="Bacteria"/>
</dbReference>
<name>I3Y752_THIV6</name>
<evidence type="ECO:0000256" key="2">
    <source>
        <dbReference type="RuleBase" id="RU003860"/>
    </source>
</evidence>
<dbReference type="AlphaFoldDB" id="I3Y752"/>
<dbReference type="Proteomes" id="UP000006062">
    <property type="component" value="Chromosome"/>
</dbReference>
<dbReference type="RefSeq" id="WP_014777312.1">
    <property type="nucleotide sequence ID" value="NC_018012.1"/>
</dbReference>
<dbReference type="PANTHER" id="PTHR46229">
    <property type="entry name" value="BOLA TRANSCRIPTION REGULATOR"/>
    <property type="match status" value="1"/>
</dbReference>
<dbReference type="InterPro" id="IPR050961">
    <property type="entry name" value="BolA/IbaG_stress_morph_reg"/>
</dbReference>
<dbReference type="HOGENOM" id="CLU_109462_3_1_6"/>
<dbReference type="Gene3D" id="3.30.300.90">
    <property type="entry name" value="BolA-like"/>
    <property type="match status" value="1"/>
</dbReference>